<feature type="region of interest" description="Disordered" evidence="7">
    <location>
        <begin position="224"/>
        <end position="358"/>
    </location>
</feature>
<evidence type="ECO:0000256" key="4">
    <source>
        <dbReference type="ARBA" id="ARBA00023015"/>
    </source>
</evidence>
<gene>
    <name evidence="8" type="ORF">BASA50_008612</name>
</gene>
<feature type="compositionally biased region" description="Polar residues" evidence="7">
    <location>
        <begin position="101"/>
        <end position="115"/>
    </location>
</feature>
<accession>A0ABQ8F3U4</accession>
<keyword evidence="9" id="KW-1185">Reference proteome</keyword>
<dbReference type="Pfam" id="PF07904">
    <property type="entry name" value="Eaf7"/>
    <property type="match status" value="1"/>
</dbReference>
<comment type="similarity">
    <text evidence="2">Belongs to the EAF7 family.</text>
</comment>
<dbReference type="EMBL" id="JAFCIX010000403">
    <property type="protein sequence ID" value="KAH6591639.1"/>
    <property type="molecule type" value="Genomic_DNA"/>
</dbReference>
<dbReference type="PANTHER" id="PTHR13581">
    <property type="entry name" value="MRG-BINDING PROTEIN"/>
    <property type="match status" value="1"/>
</dbReference>
<keyword evidence="6" id="KW-0539">Nucleus</keyword>
<dbReference type="PANTHER" id="PTHR13581:SF5">
    <property type="entry name" value="MRG_MORF4L-BINDING PROTEIN"/>
    <property type="match status" value="1"/>
</dbReference>
<keyword evidence="4" id="KW-0805">Transcription regulation</keyword>
<dbReference type="Proteomes" id="UP001648503">
    <property type="component" value="Unassembled WGS sequence"/>
</dbReference>
<feature type="compositionally biased region" description="Polar residues" evidence="7">
    <location>
        <begin position="251"/>
        <end position="262"/>
    </location>
</feature>
<evidence type="ECO:0000256" key="1">
    <source>
        <dbReference type="ARBA" id="ARBA00004123"/>
    </source>
</evidence>
<reference evidence="8 9" key="1">
    <citation type="submission" date="2021-02" db="EMBL/GenBank/DDBJ databases">
        <title>Variation within the Batrachochytrium salamandrivorans European outbreak.</title>
        <authorList>
            <person name="Kelly M."/>
            <person name="Pasmans F."/>
            <person name="Shea T.P."/>
            <person name="Munoz J.F."/>
            <person name="Carranza S."/>
            <person name="Cuomo C.A."/>
            <person name="Martel A."/>
        </authorList>
    </citation>
    <scope>NUCLEOTIDE SEQUENCE [LARGE SCALE GENOMIC DNA]</scope>
    <source>
        <strain evidence="8 9">AMFP18/2</strain>
    </source>
</reference>
<name>A0ABQ8F3U4_9FUNG</name>
<evidence type="ECO:0000256" key="6">
    <source>
        <dbReference type="ARBA" id="ARBA00023242"/>
    </source>
</evidence>
<evidence type="ECO:0000256" key="5">
    <source>
        <dbReference type="ARBA" id="ARBA00023163"/>
    </source>
</evidence>
<evidence type="ECO:0000313" key="8">
    <source>
        <dbReference type="EMBL" id="KAH6591639.1"/>
    </source>
</evidence>
<organism evidence="8 9">
    <name type="scientific">Batrachochytrium salamandrivorans</name>
    <dbReference type="NCBI Taxonomy" id="1357716"/>
    <lineage>
        <taxon>Eukaryota</taxon>
        <taxon>Fungi</taxon>
        <taxon>Fungi incertae sedis</taxon>
        <taxon>Chytridiomycota</taxon>
        <taxon>Chytridiomycota incertae sedis</taxon>
        <taxon>Chytridiomycetes</taxon>
        <taxon>Rhizophydiales</taxon>
        <taxon>Rhizophydiales incertae sedis</taxon>
        <taxon>Batrachochytrium</taxon>
    </lineage>
</organism>
<dbReference type="InterPro" id="IPR012423">
    <property type="entry name" value="Eaf7/MRGBP"/>
</dbReference>
<keyword evidence="3" id="KW-0156">Chromatin regulator</keyword>
<evidence type="ECO:0008006" key="10">
    <source>
        <dbReference type="Google" id="ProtNLM"/>
    </source>
</evidence>
<protein>
    <recommendedName>
        <fullName evidence="10">MRG domain-containing protein</fullName>
    </recommendedName>
</protein>
<keyword evidence="5" id="KW-0804">Transcription</keyword>
<evidence type="ECO:0000256" key="3">
    <source>
        <dbReference type="ARBA" id="ARBA00022853"/>
    </source>
</evidence>
<proteinExistence type="inferred from homology"/>
<feature type="region of interest" description="Disordered" evidence="7">
    <location>
        <begin position="44"/>
        <end position="115"/>
    </location>
</feature>
<evidence type="ECO:0000256" key="7">
    <source>
        <dbReference type="SAM" id="MobiDB-lite"/>
    </source>
</evidence>
<sequence length="358" mass="39356">MLIPVWKDCDAIVEMHRPGSNVTGLSKDMRGSLKGGAAPALTVTVPEVDTNSEVDRSSITGADFSAGGGIDDASGLEDTDINNTRGSEGDGVDDEGVDASMSDTGLNESTLSSPSIDWTPEMEMTLFQAVVKYRPIGVHKFFRILNVQRFFNMHMGTSISVQELWDHLSLYYHLEKLDDQADDTEMEVPYEKRIHHAIFPFTTLRDFTLPVEDFCELMDERRKAESSSTGSPERVLLEAHSPVKSRGSRSHVYSPTPSSSPVGFSERLFEAASDPPVSTRQKDKPMAATPSVTEAVITPVKPKLGRPRKIKREDIPPSNDAVVSIDAQETSGESVTPHEPSRRSSRHPSTTSAIKKRR</sequence>
<evidence type="ECO:0000313" key="9">
    <source>
        <dbReference type="Proteomes" id="UP001648503"/>
    </source>
</evidence>
<comment type="subcellular location">
    <subcellularLocation>
        <location evidence="1">Nucleus</location>
    </subcellularLocation>
</comment>
<comment type="caution">
    <text evidence="8">The sequence shown here is derived from an EMBL/GenBank/DDBJ whole genome shotgun (WGS) entry which is preliminary data.</text>
</comment>
<evidence type="ECO:0000256" key="2">
    <source>
        <dbReference type="ARBA" id="ARBA00007117"/>
    </source>
</evidence>